<evidence type="ECO:0000313" key="1">
    <source>
        <dbReference type="EMBL" id="KXB33053.1"/>
    </source>
</evidence>
<accession>A0A133XQ49</accession>
<comment type="caution">
    <text evidence="1">The sequence shown here is derived from an EMBL/GenBank/DDBJ whole genome shotgun (WGS) entry which is preliminary data.</text>
</comment>
<dbReference type="AlphaFoldDB" id="A0A133XQ49"/>
<dbReference type="PATRIC" id="fig|1393034.3.peg.1387"/>
<evidence type="ECO:0000313" key="2">
    <source>
        <dbReference type="Proteomes" id="UP000070675"/>
    </source>
</evidence>
<organism evidence="1 2">
    <name type="scientific">Atopobium deltae</name>
    <dbReference type="NCBI Taxonomy" id="1393034"/>
    <lineage>
        <taxon>Bacteria</taxon>
        <taxon>Bacillati</taxon>
        <taxon>Actinomycetota</taxon>
        <taxon>Coriobacteriia</taxon>
        <taxon>Coriobacteriales</taxon>
        <taxon>Atopobiaceae</taxon>
        <taxon>Atopobium</taxon>
    </lineage>
</organism>
<dbReference type="STRING" id="1393034.HMPREF3192_01424"/>
<protein>
    <submittedName>
        <fullName evidence="1">Uncharacterized protein</fullName>
    </submittedName>
</protein>
<reference evidence="2" key="1">
    <citation type="submission" date="2016-01" db="EMBL/GenBank/DDBJ databases">
        <authorList>
            <person name="Mitreva M."/>
            <person name="Pepin K.H."/>
            <person name="Mihindukulasuriya K.A."/>
            <person name="Fulton R."/>
            <person name="Fronick C."/>
            <person name="O'Laughlin M."/>
            <person name="Miner T."/>
            <person name="Herter B."/>
            <person name="Rosa B.A."/>
            <person name="Cordes M."/>
            <person name="Tomlinson C."/>
            <person name="Wollam A."/>
            <person name="Palsikar V.B."/>
            <person name="Mardis E.R."/>
            <person name="Wilson R.K."/>
        </authorList>
    </citation>
    <scope>NUCLEOTIDE SEQUENCE [LARGE SCALE GENOMIC DNA]</scope>
    <source>
        <strain evidence="2">DNF00019</strain>
    </source>
</reference>
<dbReference type="Proteomes" id="UP000070675">
    <property type="component" value="Unassembled WGS sequence"/>
</dbReference>
<sequence>MNRGYARMRGVLTLELKRCIVPDCANFGDGAASSFEVRI</sequence>
<gene>
    <name evidence="1" type="ORF">HMPREF3192_01424</name>
</gene>
<keyword evidence="2" id="KW-1185">Reference proteome</keyword>
<dbReference type="EMBL" id="LSCR01000042">
    <property type="protein sequence ID" value="KXB33053.1"/>
    <property type="molecule type" value="Genomic_DNA"/>
</dbReference>
<name>A0A133XQ49_9ACTN</name>
<proteinExistence type="predicted"/>